<evidence type="ECO:0000256" key="2">
    <source>
        <dbReference type="ARBA" id="ARBA00005709"/>
    </source>
</evidence>
<dbReference type="Pfam" id="PF00700">
    <property type="entry name" value="Flagellin_C"/>
    <property type="match status" value="1"/>
</dbReference>
<dbReference type="Gene3D" id="6.10.10.10">
    <property type="entry name" value="Flagellar export chaperone, C-terminal domain"/>
    <property type="match status" value="1"/>
</dbReference>
<proteinExistence type="inferred from homology"/>
<evidence type="ECO:0000259" key="4">
    <source>
        <dbReference type="Pfam" id="PF00700"/>
    </source>
</evidence>
<dbReference type="InterPro" id="IPR046358">
    <property type="entry name" value="Flagellin_C"/>
</dbReference>
<keyword evidence="3" id="KW-0975">Bacterial flagellum</keyword>
<evidence type="ECO:0000256" key="1">
    <source>
        <dbReference type="ARBA" id="ARBA00004365"/>
    </source>
</evidence>
<keyword evidence="5" id="KW-0966">Cell projection</keyword>
<sequence>MNKFDFDSSALNYTNAGTDFSNARLLNDVFHDSGYYVETNDGAGYEYYHASLSLTATDTSTSTASVDFTSPDPGRFETIEKINGSSVVKLDEANVEVNYTAQNENGVTTTYSDVLRQDTDGRYYFRLSNDLDADTESFLKATLTDNLKTGNTLVQTSEGASKVFVYFDFDFWASTDADLLQAGSGEKRTVINITAESDKIRIKQPSDPLATLDRAIARIDEKRSYLGTMESRLDSAIENLATTSTNLTAAHSRILDTDYAMEISNMTKAQILQQASTSTLTQANQVPQSVLSLLG</sequence>
<dbReference type="InterPro" id="IPR042187">
    <property type="entry name" value="Flagellin_C_sub2"/>
</dbReference>
<dbReference type="Proteomes" id="UP001595640">
    <property type="component" value="Unassembled WGS sequence"/>
</dbReference>
<keyword evidence="6" id="KW-1185">Reference proteome</keyword>
<dbReference type="RefSeq" id="WP_229804080.1">
    <property type="nucleotide sequence ID" value="NZ_BMXD01000001.1"/>
</dbReference>
<dbReference type="InterPro" id="IPR001492">
    <property type="entry name" value="Flagellin"/>
</dbReference>
<evidence type="ECO:0000313" key="5">
    <source>
        <dbReference type="EMBL" id="MFC3293131.1"/>
    </source>
</evidence>
<feature type="domain" description="Flagellin C-terminal" evidence="4">
    <location>
        <begin position="210"/>
        <end position="294"/>
    </location>
</feature>
<evidence type="ECO:0000256" key="3">
    <source>
        <dbReference type="ARBA" id="ARBA00023143"/>
    </source>
</evidence>
<evidence type="ECO:0000313" key="6">
    <source>
        <dbReference type="Proteomes" id="UP001595640"/>
    </source>
</evidence>
<name>A0ABV7M2L0_9GAMM</name>
<keyword evidence="5" id="KW-0969">Cilium</keyword>
<keyword evidence="5" id="KW-0282">Flagellum</keyword>
<accession>A0ABV7M2L0</accession>
<dbReference type="Gene3D" id="1.20.1330.10">
    <property type="entry name" value="f41 fragment of flagellin, N-terminal domain"/>
    <property type="match status" value="1"/>
</dbReference>
<gene>
    <name evidence="5" type="ORF">ACFOEI_13825</name>
</gene>
<dbReference type="PANTHER" id="PTHR42792">
    <property type="entry name" value="FLAGELLIN"/>
    <property type="match status" value="1"/>
</dbReference>
<dbReference type="SUPFAM" id="SSF64518">
    <property type="entry name" value="Phase 1 flagellin"/>
    <property type="match status" value="1"/>
</dbReference>
<dbReference type="EMBL" id="JBHRUH010000031">
    <property type="protein sequence ID" value="MFC3293131.1"/>
    <property type="molecule type" value="Genomic_DNA"/>
</dbReference>
<comment type="caution">
    <text evidence="5">The sequence shown here is derived from an EMBL/GenBank/DDBJ whole genome shotgun (WGS) entry which is preliminary data.</text>
</comment>
<organism evidence="5 6">
    <name type="scientific">Modicisalibacter luteus</name>
    <dbReference type="NCBI Taxonomy" id="453962"/>
    <lineage>
        <taxon>Bacteria</taxon>
        <taxon>Pseudomonadati</taxon>
        <taxon>Pseudomonadota</taxon>
        <taxon>Gammaproteobacteria</taxon>
        <taxon>Oceanospirillales</taxon>
        <taxon>Halomonadaceae</taxon>
        <taxon>Modicisalibacter</taxon>
    </lineage>
</organism>
<dbReference type="PANTHER" id="PTHR42792:SF2">
    <property type="entry name" value="FLAGELLIN"/>
    <property type="match status" value="1"/>
</dbReference>
<reference evidence="6" key="1">
    <citation type="journal article" date="2019" name="Int. J. Syst. Evol. Microbiol.">
        <title>The Global Catalogue of Microorganisms (GCM) 10K type strain sequencing project: providing services to taxonomists for standard genome sequencing and annotation.</title>
        <authorList>
            <consortium name="The Broad Institute Genomics Platform"/>
            <consortium name="The Broad Institute Genome Sequencing Center for Infectious Disease"/>
            <person name="Wu L."/>
            <person name="Ma J."/>
        </authorList>
    </citation>
    <scope>NUCLEOTIDE SEQUENCE [LARGE SCALE GENOMIC DNA]</scope>
    <source>
        <strain evidence="6">KCTC 12847</strain>
    </source>
</reference>
<comment type="subcellular location">
    <subcellularLocation>
        <location evidence="1">Bacterial flagellum</location>
    </subcellularLocation>
</comment>
<comment type="similarity">
    <text evidence="2">Belongs to the bacterial flagellin family.</text>
</comment>
<protein>
    <submittedName>
        <fullName evidence="5">Flagellin</fullName>
    </submittedName>
</protein>